<name>A0A506PNA4_9FLAO</name>
<dbReference type="GO" id="GO:0004553">
    <property type="term" value="F:hydrolase activity, hydrolyzing O-glycosyl compounds"/>
    <property type="evidence" value="ECO:0007669"/>
    <property type="project" value="UniProtKB-ARBA"/>
</dbReference>
<dbReference type="Pfam" id="PF18483">
    <property type="entry name" value="Lectin_L-type_dom"/>
    <property type="match status" value="1"/>
</dbReference>
<reference evidence="2 3" key="1">
    <citation type="submission" date="2019-06" db="EMBL/GenBank/DDBJ databases">
        <title>Flavobacteriaceae Paucihalobacterium erythroidium CWB-1, complete genome.</title>
        <authorList>
            <person name="Wu S."/>
        </authorList>
    </citation>
    <scope>NUCLEOTIDE SEQUENCE [LARGE SCALE GENOMIC DNA]</scope>
    <source>
        <strain evidence="2 3">CWB-1</strain>
    </source>
</reference>
<evidence type="ECO:0000256" key="1">
    <source>
        <dbReference type="ARBA" id="ARBA00022729"/>
    </source>
</evidence>
<gene>
    <name evidence="2" type="ORF">FJ651_04150</name>
</gene>
<accession>A0A506PNA4</accession>
<dbReference type="InterPro" id="IPR026341">
    <property type="entry name" value="T9SS_type_B"/>
</dbReference>
<dbReference type="PANTHER" id="PTHR12223:SF19">
    <property type="entry name" value="LEGUME LECTIN DOMAIN-CONTAINING PROTEIN"/>
    <property type="match status" value="1"/>
</dbReference>
<dbReference type="OrthoDB" id="9765926at2"/>
<sequence>MAQLNATLIGDAIDQGNNCYTITQNLPDQTGGVWYDNPIDFDSDFTIRYQNNFGFLDANGADGMALVFKRNSNPQLGFSGGGLAYAGISPSLIIEFDTYQNTDLGDPAWDHISIMKNGDPNHNNSVNNLSGPIQASATSLNIEDGNFHEIKIEWLAASNTLMVYFDCVLRLTLNQDVKSTIFSGDDTVFFGFVGSTGGLTNVHEVCFNSISFVDNLQLQDDFICLGSSKVIDATIPSGDSYSWTPTTGISNPNIANPEFSPTTTTTYTVTISDICGDTTVEEFTLSVFPVEDPVFNPVSPICEGAAIAALPVTSLNGISGSWSPQLNNTQTTTYTFTPNADECAVEVELTIVVIPSIAPVFDSVATICPGEFLEALPTISNNGISGTWSPELNNTATTIYTFTPNPNQGCTTTATLEITVSDPIIPVFNEVDDICQGQSSNGLLPIVSNNGISGSWFPDFNNTETTTYTFAPDANQCSIETTLTIEVLPIAELFVEVEVISAPFDDNQSVRVVVSGGTGNYEYKLDNETWVQEPVFTRISGCEDHFIAVRETSGCSNTAITTFLILVYPKFFTPNGDGFNDVWNIACLRDQPNATISIFDRYGKILKVVNPALSGWDGMYNGELMPTNDYWFEVRYFGEDDLPRLFRSHFTLKR</sequence>
<evidence type="ECO:0000313" key="3">
    <source>
        <dbReference type="Proteomes" id="UP000317332"/>
    </source>
</evidence>
<proteinExistence type="predicted"/>
<dbReference type="AlphaFoldDB" id="A0A506PNA4"/>
<keyword evidence="1" id="KW-0732">Signal</keyword>
<dbReference type="EMBL" id="VHIQ01000002">
    <property type="protein sequence ID" value="TPV35114.1"/>
    <property type="molecule type" value="Genomic_DNA"/>
</dbReference>
<dbReference type="NCBIfam" id="TIGR04131">
    <property type="entry name" value="Bac_Flav_CTERM"/>
    <property type="match status" value="1"/>
</dbReference>
<dbReference type="CDD" id="cd01951">
    <property type="entry name" value="lectin_L-type"/>
    <property type="match status" value="1"/>
</dbReference>
<dbReference type="Pfam" id="PF13585">
    <property type="entry name" value="CHU_C"/>
    <property type="match status" value="1"/>
</dbReference>
<dbReference type="InterPro" id="IPR014755">
    <property type="entry name" value="Cu-Rt/internalin_Ig-like"/>
</dbReference>
<evidence type="ECO:0000313" key="2">
    <source>
        <dbReference type="EMBL" id="TPV35114.1"/>
    </source>
</evidence>
<dbReference type="SUPFAM" id="SSF49899">
    <property type="entry name" value="Concanavalin A-like lectins/glucanases"/>
    <property type="match status" value="1"/>
</dbReference>
<dbReference type="Proteomes" id="UP000317332">
    <property type="component" value="Unassembled WGS sequence"/>
</dbReference>
<dbReference type="PANTHER" id="PTHR12223">
    <property type="entry name" value="VESICULAR MANNOSE-BINDING LECTIN"/>
    <property type="match status" value="1"/>
</dbReference>
<dbReference type="InterPro" id="IPR013320">
    <property type="entry name" value="ConA-like_dom_sf"/>
</dbReference>
<dbReference type="InterPro" id="IPR051136">
    <property type="entry name" value="Intracellular_Lectin-GPT"/>
</dbReference>
<dbReference type="GO" id="GO:0005975">
    <property type="term" value="P:carbohydrate metabolic process"/>
    <property type="evidence" value="ECO:0007669"/>
    <property type="project" value="UniProtKB-ARBA"/>
</dbReference>
<organism evidence="2 3">
    <name type="scientific">Paucihalobacter ruber</name>
    <dbReference type="NCBI Taxonomy" id="2567861"/>
    <lineage>
        <taxon>Bacteria</taxon>
        <taxon>Pseudomonadati</taxon>
        <taxon>Bacteroidota</taxon>
        <taxon>Flavobacteriia</taxon>
        <taxon>Flavobacteriales</taxon>
        <taxon>Flavobacteriaceae</taxon>
        <taxon>Paucihalobacter</taxon>
    </lineage>
</organism>
<comment type="caution">
    <text evidence="2">The sequence shown here is derived from an EMBL/GenBank/DDBJ whole genome shotgun (WGS) entry which is preliminary data.</text>
</comment>
<protein>
    <submittedName>
        <fullName evidence="2">T9SS type B sorting domain-containing protein</fullName>
    </submittedName>
</protein>
<keyword evidence="3" id="KW-1185">Reference proteome</keyword>
<dbReference type="InterPro" id="IPR056573">
    <property type="entry name" value="Lectin_L-type_dom"/>
</dbReference>
<dbReference type="Gene3D" id="2.60.120.200">
    <property type="match status" value="1"/>
</dbReference>
<dbReference type="Gene3D" id="2.60.40.1220">
    <property type="match status" value="2"/>
</dbReference>